<dbReference type="InterPro" id="IPR027065">
    <property type="entry name" value="Lon_Prtase"/>
</dbReference>
<dbReference type="PROSITE" id="PS51786">
    <property type="entry name" value="LON_PROTEOLYTIC"/>
    <property type="match status" value="1"/>
</dbReference>
<proteinExistence type="inferred from homology"/>
<feature type="region of interest" description="Disordered" evidence="2">
    <location>
        <begin position="291"/>
        <end position="313"/>
    </location>
</feature>
<dbReference type="GO" id="GO:0004252">
    <property type="term" value="F:serine-type endopeptidase activity"/>
    <property type="evidence" value="ECO:0007669"/>
    <property type="project" value="UniProtKB-UniRule"/>
</dbReference>
<keyword evidence="1 5" id="KW-0645">Protease</keyword>
<dbReference type="InterPro" id="IPR020568">
    <property type="entry name" value="Ribosomal_Su5_D2-typ_SF"/>
</dbReference>
<dbReference type="InterPro" id="IPR008269">
    <property type="entry name" value="Lon_proteolytic"/>
</dbReference>
<dbReference type="GO" id="GO:0030163">
    <property type="term" value="P:protein catabolic process"/>
    <property type="evidence" value="ECO:0007669"/>
    <property type="project" value="InterPro"/>
</dbReference>
<dbReference type="GO" id="GO:0004176">
    <property type="term" value="F:ATP-dependent peptidase activity"/>
    <property type="evidence" value="ECO:0007669"/>
    <property type="project" value="UniProtKB-UniRule"/>
</dbReference>
<name>A0A7K1J2E1_9BIFI</name>
<feature type="compositionally biased region" description="Low complexity" evidence="2">
    <location>
        <begin position="295"/>
        <end position="313"/>
    </location>
</feature>
<keyword evidence="3" id="KW-0472">Membrane</keyword>
<feature type="active site" evidence="1">
    <location>
        <position position="190"/>
    </location>
</feature>
<dbReference type="EC" id="3.4.21.53" evidence="1"/>
<keyword evidence="3" id="KW-1133">Transmembrane helix</keyword>
<feature type="active site" evidence="1">
    <location>
        <position position="235"/>
    </location>
</feature>
<dbReference type="InterPro" id="IPR014721">
    <property type="entry name" value="Ribsml_uS5_D2-typ_fold_subgr"/>
</dbReference>
<dbReference type="Pfam" id="PF05362">
    <property type="entry name" value="Lon_C"/>
    <property type="match status" value="1"/>
</dbReference>
<keyword evidence="1" id="KW-0378">Hydrolase</keyword>
<evidence type="ECO:0000259" key="4">
    <source>
        <dbReference type="PROSITE" id="PS51786"/>
    </source>
</evidence>
<keyword evidence="1" id="KW-0720">Serine protease</keyword>
<sequence>MNQANTAADDELTPETPSETGGKRSVFARLRKRWSGRPKRYFIGMLTVLIAVVLLALPSPYVVEMPGPTANVLGESGGKEVITIKNAKTYKDSGKLLLTTVNASGVPGYETSNFWALVGWLNPHMNVLPSEAVFPVGQSSEEYNAESKKDMDSSMNSAITAGVAYAKKLGVTDVKDSDVSMHIDDIGGPSAGMMYALGVVDKLTPQNEANNVTIAGTGTISDDGTVGKIGGIDLKMIGARNAGATWFLAPADNCDEVVGHVPSGLRDVKVSTLAEAYEAITKIGEGKADSLPHCTVTASSTANSTDSSSESNK</sequence>
<evidence type="ECO:0000313" key="5">
    <source>
        <dbReference type="EMBL" id="MUH58742.1"/>
    </source>
</evidence>
<dbReference type="EMBL" id="WNLP01000001">
    <property type="protein sequence ID" value="MUH58742.1"/>
    <property type="molecule type" value="Genomic_DNA"/>
</dbReference>
<comment type="catalytic activity">
    <reaction evidence="1">
        <text>Hydrolysis of proteins in presence of ATP.</text>
        <dbReference type="EC" id="3.4.21.53"/>
    </reaction>
</comment>
<dbReference type="RefSeq" id="WP_155587866.1">
    <property type="nucleotide sequence ID" value="NZ_WNLP01000001.1"/>
</dbReference>
<keyword evidence="6" id="KW-1185">Reference proteome</keyword>
<feature type="region of interest" description="Disordered" evidence="2">
    <location>
        <begin position="1"/>
        <end position="24"/>
    </location>
</feature>
<dbReference type="PANTHER" id="PTHR10046">
    <property type="entry name" value="ATP DEPENDENT LON PROTEASE FAMILY MEMBER"/>
    <property type="match status" value="1"/>
</dbReference>
<keyword evidence="3" id="KW-0812">Transmembrane</keyword>
<feature type="transmembrane region" description="Helical" evidence="3">
    <location>
        <begin position="41"/>
        <end position="63"/>
    </location>
</feature>
<evidence type="ECO:0000313" key="6">
    <source>
        <dbReference type="Proteomes" id="UP000487882"/>
    </source>
</evidence>
<protein>
    <recommendedName>
        <fullName evidence="1">endopeptidase La</fullName>
        <ecNumber evidence="1">3.4.21.53</ecNumber>
    </recommendedName>
</protein>
<dbReference type="AlphaFoldDB" id="A0A7K1J2E1"/>
<dbReference type="GO" id="GO:0005524">
    <property type="term" value="F:ATP binding"/>
    <property type="evidence" value="ECO:0007669"/>
    <property type="project" value="InterPro"/>
</dbReference>
<gene>
    <name evidence="5" type="ORF">GSD1FS_0026</name>
</gene>
<dbReference type="SUPFAM" id="SSF54211">
    <property type="entry name" value="Ribosomal protein S5 domain 2-like"/>
    <property type="match status" value="1"/>
</dbReference>
<dbReference type="Gene3D" id="3.30.230.10">
    <property type="match status" value="1"/>
</dbReference>
<organism evidence="5 6">
    <name type="scientific">Bifidobacterium canis</name>
    <dbReference type="NCBI Taxonomy" id="2610880"/>
    <lineage>
        <taxon>Bacteria</taxon>
        <taxon>Bacillati</taxon>
        <taxon>Actinomycetota</taxon>
        <taxon>Actinomycetes</taxon>
        <taxon>Bifidobacteriales</taxon>
        <taxon>Bifidobacteriaceae</taxon>
        <taxon>Bifidobacterium</taxon>
    </lineage>
</organism>
<evidence type="ECO:0000256" key="1">
    <source>
        <dbReference type="PROSITE-ProRule" id="PRU01122"/>
    </source>
</evidence>
<evidence type="ECO:0000256" key="3">
    <source>
        <dbReference type="SAM" id="Phobius"/>
    </source>
</evidence>
<dbReference type="GO" id="GO:0006508">
    <property type="term" value="P:proteolysis"/>
    <property type="evidence" value="ECO:0007669"/>
    <property type="project" value="UniProtKB-KW"/>
</dbReference>
<dbReference type="Proteomes" id="UP000487882">
    <property type="component" value="Unassembled WGS sequence"/>
</dbReference>
<feature type="domain" description="Lon proteolytic" evidence="4">
    <location>
        <begin position="185"/>
        <end position="283"/>
    </location>
</feature>
<comment type="similarity">
    <text evidence="1">Belongs to the peptidase S16 family.</text>
</comment>
<reference evidence="5 6" key="1">
    <citation type="submission" date="2019-09" db="EMBL/GenBank/DDBJ databases">
        <title>Bifidobacterium canis sp. nov., isolated from the digestive tract of German Shepherd dog puppy.</title>
        <authorList>
            <person name="Bunesova V."/>
        </authorList>
    </citation>
    <scope>NUCLEOTIDE SEQUENCE [LARGE SCALE GENOMIC DNA]</scope>
    <source>
        <strain evidence="5 6">GSD1FS</strain>
    </source>
</reference>
<evidence type="ECO:0000256" key="2">
    <source>
        <dbReference type="SAM" id="MobiDB-lite"/>
    </source>
</evidence>
<accession>A0A7K1J2E1</accession>
<comment type="caution">
    <text evidence="5">The sequence shown here is derived from an EMBL/GenBank/DDBJ whole genome shotgun (WGS) entry which is preliminary data.</text>
</comment>